<dbReference type="EMBL" id="CANTFL010000080">
    <property type="protein sequence ID" value="CAI5711065.1"/>
    <property type="molecule type" value="Genomic_DNA"/>
</dbReference>
<dbReference type="PANTHER" id="PTHR32523">
    <property type="entry name" value="PHYTOL KINASE 1, CHLOROPLASTIC"/>
    <property type="match status" value="1"/>
</dbReference>
<evidence type="ECO:0000259" key="19">
    <source>
        <dbReference type="PROSITE" id="PS50865"/>
    </source>
</evidence>
<accession>A0AAV0SZB8</accession>
<keyword evidence="12" id="KW-0809">Transit peptide</keyword>
<comment type="subcellular location">
    <subcellularLocation>
        <location evidence="1">Membrane</location>
        <topology evidence="1">Multi-pass membrane protein</topology>
    </subcellularLocation>
    <subcellularLocation>
        <location evidence="2">Plastid</location>
        <location evidence="2">Chloroplast</location>
    </subcellularLocation>
</comment>
<dbReference type="AlphaFoldDB" id="A0AAV0SZB8"/>
<keyword evidence="11" id="KW-0862">Zinc</keyword>
<gene>
    <name evidence="20" type="ORF">HBR001_LOCUS586</name>
</gene>
<dbReference type="GO" id="GO:0009507">
    <property type="term" value="C:chloroplast"/>
    <property type="evidence" value="ECO:0007669"/>
    <property type="project" value="UniProtKB-SubCell"/>
</dbReference>
<keyword evidence="8" id="KW-0479">Metal-binding</keyword>
<protein>
    <recommendedName>
        <fullName evidence="16">phytol kinase</fullName>
        <ecNumber evidence="16">2.7.1.182</ecNumber>
    </recommendedName>
</protein>
<dbReference type="InterPro" id="IPR002893">
    <property type="entry name" value="Znf_MYND"/>
</dbReference>
<dbReference type="GO" id="GO:0016020">
    <property type="term" value="C:membrane"/>
    <property type="evidence" value="ECO:0007669"/>
    <property type="project" value="UniProtKB-SubCell"/>
</dbReference>
<keyword evidence="10" id="KW-0418">Kinase</keyword>
<dbReference type="SUPFAM" id="SSF144232">
    <property type="entry name" value="HIT/MYND zinc finger-like"/>
    <property type="match status" value="1"/>
</dbReference>
<evidence type="ECO:0000256" key="9">
    <source>
        <dbReference type="ARBA" id="ARBA00022771"/>
    </source>
</evidence>
<comment type="pathway">
    <text evidence="15">Cofactor biosynthesis; tocopherol biosynthesis.</text>
</comment>
<keyword evidence="14" id="KW-0472">Membrane</keyword>
<dbReference type="GO" id="GO:0008270">
    <property type="term" value="F:zinc ion binding"/>
    <property type="evidence" value="ECO:0007669"/>
    <property type="project" value="UniProtKB-KW"/>
</dbReference>
<keyword evidence="4" id="KW-0150">Chloroplast</keyword>
<keyword evidence="9 18" id="KW-0863">Zinc-finger</keyword>
<dbReference type="PROSITE" id="PS01360">
    <property type="entry name" value="ZF_MYND_1"/>
    <property type="match status" value="1"/>
</dbReference>
<dbReference type="SUPFAM" id="SSF48452">
    <property type="entry name" value="TPR-like"/>
    <property type="match status" value="1"/>
</dbReference>
<dbReference type="InterPro" id="IPR011990">
    <property type="entry name" value="TPR-like_helical_dom_sf"/>
</dbReference>
<comment type="caution">
    <text evidence="20">The sequence shown here is derived from an EMBL/GenBank/DDBJ whole genome shotgun (WGS) entry which is preliminary data.</text>
</comment>
<evidence type="ECO:0000256" key="14">
    <source>
        <dbReference type="ARBA" id="ARBA00023136"/>
    </source>
</evidence>
<evidence type="ECO:0000256" key="1">
    <source>
        <dbReference type="ARBA" id="ARBA00004141"/>
    </source>
</evidence>
<dbReference type="PROSITE" id="PS50865">
    <property type="entry name" value="ZF_MYND_2"/>
    <property type="match status" value="1"/>
</dbReference>
<dbReference type="Pfam" id="PF01753">
    <property type="entry name" value="zf-MYND"/>
    <property type="match status" value="1"/>
</dbReference>
<keyword evidence="21" id="KW-1185">Reference proteome</keyword>
<evidence type="ECO:0000256" key="18">
    <source>
        <dbReference type="PROSITE-ProRule" id="PRU00134"/>
    </source>
</evidence>
<keyword evidence="5" id="KW-0934">Plastid</keyword>
<dbReference type="Gene3D" id="1.25.40.10">
    <property type="entry name" value="Tetratricopeptide repeat domain"/>
    <property type="match status" value="1"/>
</dbReference>
<evidence type="ECO:0000256" key="12">
    <source>
        <dbReference type="ARBA" id="ARBA00022946"/>
    </source>
</evidence>
<evidence type="ECO:0000256" key="15">
    <source>
        <dbReference type="ARBA" id="ARBA00024015"/>
    </source>
</evidence>
<dbReference type="Gene3D" id="6.10.140.2220">
    <property type="match status" value="1"/>
</dbReference>
<feature type="domain" description="MYND-type" evidence="19">
    <location>
        <begin position="118"/>
        <end position="165"/>
    </location>
</feature>
<reference evidence="20" key="1">
    <citation type="submission" date="2022-12" db="EMBL/GenBank/DDBJ databases">
        <authorList>
            <person name="Webb A."/>
        </authorList>
    </citation>
    <scope>NUCLEOTIDE SEQUENCE</scope>
    <source>
        <strain evidence="20">Hp1</strain>
    </source>
</reference>
<dbReference type="InterPro" id="IPR039606">
    <property type="entry name" value="Phytol/farnesol_kinase"/>
</dbReference>
<sequence>MELVRCTARAAALVQANRLSAAQVLLRDALKRQPLAGFDDVAVAQTQHELGTTLRLTGALDEALDVLTAALDVRDRWDASMGIGIALRDGNLTREEVAKVHEAKGDCATALSVRQPGARVCGNEACKALDYRDETLQGCSRCKCVFYCCKPCQRQDWKTRHKGCCRAVEADAGRASKDMSRLSVTDSRR</sequence>
<dbReference type="PANTHER" id="PTHR32523:SF8">
    <property type="entry name" value="DOLICHOL KINASE"/>
    <property type="match status" value="1"/>
</dbReference>
<keyword evidence="7" id="KW-0812">Transmembrane</keyword>
<comment type="similarity">
    <text evidence="3">Belongs to the polyprenol kinase family.</text>
</comment>
<evidence type="ECO:0000313" key="21">
    <source>
        <dbReference type="Proteomes" id="UP001162031"/>
    </source>
</evidence>
<evidence type="ECO:0000256" key="11">
    <source>
        <dbReference type="ARBA" id="ARBA00022833"/>
    </source>
</evidence>
<evidence type="ECO:0000256" key="10">
    <source>
        <dbReference type="ARBA" id="ARBA00022777"/>
    </source>
</evidence>
<keyword evidence="13" id="KW-1133">Transmembrane helix</keyword>
<evidence type="ECO:0000256" key="2">
    <source>
        <dbReference type="ARBA" id="ARBA00004229"/>
    </source>
</evidence>
<evidence type="ECO:0000256" key="3">
    <source>
        <dbReference type="ARBA" id="ARBA00010794"/>
    </source>
</evidence>
<dbReference type="GO" id="GO:0010276">
    <property type="term" value="F:phytol kinase activity"/>
    <property type="evidence" value="ECO:0007669"/>
    <property type="project" value="UniProtKB-EC"/>
</dbReference>
<evidence type="ECO:0000256" key="17">
    <source>
        <dbReference type="ARBA" id="ARBA00048889"/>
    </source>
</evidence>
<evidence type="ECO:0000256" key="5">
    <source>
        <dbReference type="ARBA" id="ARBA00022640"/>
    </source>
</evidence>
<evidence type="ECO:0000256" key="4">
    <source>
        <dbReference type="ARBA" id="ARBA00022528"/>
    </source>
</evidence>
<evidence type="ECO:0000256" key="7">
    <source>
        <dbReference type="ARBA" id="ARBA00022692"/>
    </source>
</evidence>
<dbReference type="Proteomes" id="UP001162031">
    <property type="component" value="Unassembled WGS sequence"/>
</dbReference>
<comment type="catalytic activity">
    <reaction evidence="17">
        <text>phytol + CTP = phytyl phosphate + CDP + H(+)</text>
        <dbReference type="Rhea" id="RHEA:38055"/>
        <dbReference type="ChEBI" id="CHEBI:15378"/>
        <dbReference type="ChEBI" id="CHEBI:17327"/>
        <dbReference type="ChEBI" id="CHEBI:37563"/>
        <dbReference type="ChEBI" id="CHEBI:58069"/>
        <dbReference type="ChEBI" id="CHEBI:75483"/>
        <dbReference type="EC" id="2.7.1.182"/>
    </reaction>
</comment>
<proteinExistence type="inferred from homology"/>
<evidence type="ECO:0000256" key="6">
    <source>
        <dbReference type="ARBA" id="ARBA00022679"/>
    </source>
</evidence>
<keyword evidence="6" id="KW-0808">Transferase</keyword>
<evidence type="ECO:0000256" key="8">
    <source>
        <dbReference type="ARBA" id="ARBA00022723"/>
    </source>
</evidence>
<dbReference type="EC" id="2.7.1.182" evidence="16"/>
<name>A0AAV0SZB8_HYABA</name>
<evidence type="ECO:0000313" key="20">
    <source>
        <dbReference type="EMBL" id="CAI5711065.1"/>
    </source>
</evidence>
<organism evidence="20 21">
    <name type="scientific">Hyaloperonospora brassicae</name>
    <name type="common">Brassica downy mildew</name>
    <name type="synonym">Peronospora brassicae</name>
    <dbReference type="NCBI Taxonomy" id="162125"/>
    <lineage>
        <taxon>Eukaryota</taxon>
        <taxon>Sar</taxon>
        <taxon>Stramenopiles</taxon>
        <taxon>Oomycota</taxon>
        <taxon>Peronosporomycetes</taxon>
        <taxon>Peronosporales</taxon>
        <taxon>Peronosporaceae</taxon>
        <taxon>Hyaloperonospora</taxon>
    </lineage>
</organism>
<evidence type="ECO:0000256" key="13">
    <source>
        <dbReference type="ARBA" id="ARBA00022989"/>
    </source>
</evidence>
<evidence type="ECO:0000256" key="16">
    <source>
        <dbReference type="ARBA" id="ARBA00039024"/>
    </source>
</evidence>